<dbReference type="Pfam" id="PF07992">
    <property type="entry name" value="Pyr_redox_2"/>
    <property type="match status" value="1"/>
</dbReference>
<evidence type="ECO:0000259" key="7">
    <source>
        <dbReference type="Pfam" id="PF02852"/>
    </source>
</evidence>
<protein>
    <submittedName>
        <fullName evidence="9">FAD-dependent oxidoreductase</fullName>
    </submittedName>
</protein>
<comment type="cofactor">
    <cofactor evidence="1">
        <name>FAD</name>
        <dbReference type="ChEBI" id="CHEBI:57692"/>
    </cofactor>
</comment>
<evidence type="ECO:0000259" key="8">
    <source>
        <dbReference type="Pfam" id="PF07992"/>
    </source>
</evidence>
<evidence type="ECO:0000313" key="9">
    <source>
        <dbReference type="EMBL" id="MBO1265715.1"/>
    </source>
</evidence>
<keyword evidence="10" id="KW-1185">Reference proteome</keyword>
<comment type="caution">
    <text evidence="9">The sequence shown here is derived from an EMBL/GenBank/DDBJ whole genome shotgun (WGS) entry which is preliminary data.</text>
</comment>
<dbReference type="PANTHER" id="PTHR43429">
    <property type="entry name" value="PYRIDINE NUCLEOTIDE-DISULFIDE OXIDOREDUCTASE DOMAIN-CONTAINING"/>
    <property type="match status" value="1"/>
</dbReference>
<evidence type="ECO:0000256" key="3">
    <source>
        <dbReference type="ARBA" id="ARBA00022630"/>
    </source>
</evidence>
<dbReference type="Gene3D" id="3.50.50.60">
    <property type="entry name" value="FAD/NAD(P)-binding domain"/>
    <property type="match status" value="2"/>
</dbReference>
<proteinExistence type="inferred from homology"/>
<dbReference type="GO" id="GO:0016491">
    <property type="term" value="F:oxidoreductase activity"/>
    <property type="evidence" value="ECO:0007669"/>
    <property type="project" value="UniProtKB-KW"/>
</dbReference>
<evidence type="ECO:0000256" key="1">
    <source>
        <dbReference type="ARBA" id="ARBA00001974"/>
    </source>
</evidence>
<evidence type="ECO:0000313" key="10">
    <source>
        <dbReference type="Proteomes" id="UP000664218"/>
    </source>
</evidence>
<dbReference type="SUPFAM" id="SSF55424">
    <property type="entry name" value="FAD/NAD-linked reductases, dimerisation (C-terminal) domain"/>
    <property type="match status" value="1"/>
</dbReference>
<dbReference type="AlphaFoldDB" id="A0A939HDT3"/>
<dbReference type="InterPro" id="IPR023753">
    <property type="entry name" value="FAD/NAD-binding_dom"/>
</dbReference>
<keyword evidence="3" id="KW-0285">Flavoprotein</keyword>
<comment type="similarity">
    <text evidence="2">Belongs to the class-III pyridine nucleotide-disulfide oxidoreductase family.</text>
</comment>
<keyword evidence="6" id="KW-0676">Redox-active center</keyword>
<dbReference type="PRINTS" id="PR00368">
    <property type="entry name" value="FADPNR"/>
</dbReference>
<dbReference type="InterPro" id="IPR036188">
    <property type="entry name" value="FAD/NAD-bd_sf"/>
</dbReference>
<dbReference type="PANTHER" id="PTHR43429:SF1">
    <property type="entry name" value="NAD(P)H SULFUR OXIDOREDUCTASE (COA-DEPENDENT)"/>
    <property type="match status" value="1"/>
</dbReference>
<organism evidence="9 10">
    <name type="scientific">Proteiniclasticum aestuarii</name>
    <dbReference type="NCBI Taxonomy" id="2817862"/>
    <lineage>
        <taxon>Bacteria</taxon>
        <taxon>Bacillati</taxon>
        <taxon>Bacillota</taxon>
        <taxon>Clostridia</taxon>
        <taxon>Eubacteriales</taxon>
        <taxon>Clostridiaceae</taxon>
        <taxon>Proteiniclasticum</taxon>
    </lineage>
</organism>
<sequence length="451" mass="49981">MKVVIIGAVAAGLSAAYSIKKNVSGAEITVLEKGEDISYGACGFPYYIEGLIEEEKKLIARDKKRVLADGIDLRLFSEAIDVDFQNKSVKVRNLSNKNEYELKYDKLVIAVGARSNHLDIFTGMKGVFPLNTLKHANAIKEYMEKRAPERAIILGGGNKGLELLETMTLRAVDTQVIEYMPDVMNIYDPELSELLLKELRGEGHKINTSEKALDAVADEKGFISKVITDKGEYSTDMVIETIGLKPNTEFLEGKGLKMERGAILTDLYGRTNIEDVYAGGDCAMIYNHIEEKHNYLPLGTNANKTGKLIGLAMAGKEPPFKGVQASSMMKTFEFEMAMTGVTDQRAKFLGLDYDSVLVRTRNKSGYYPGGTELYIKLTYLKKNGKIIGAQIFGREGSALRIQGLVTAVYAGLDLYDLAYMDFGYIPPLNSVWDSINVAARKALSKYEREKE</sequence>
<dbReference type="RefSeq" id="WP_207600240.1">
    <property type="nucleotide sequence ID" value="NZ_JAFNJU010000009.1"/>
</dbReference>
<evidence type="ECO:0000256" key="5">
    <source>
        <dbReference type="ARBA" id="ARBA00023002"/>
    </source>
</evidence>
<evidence type="ECO:0000256" key="2">
    <source>
        <dbReference type="ARBA" id="ARBA00009130"/>
    </source>
</evidence>
<reference evidence="9" key="1">
    <citation type="submission" date="2021-03" db="EMBL/GenBank/DDBJ databases">
        <title>Proteiniclasticum marinus sp. nov., isolated from tidal flat sediment.</title>
        <authorList>
            <person name="Namirimu T."/>
            <person name="Yang J.-A."/>
            <person name="Yang S.-H."/>
            <person name="Kim Y.-J."/>
            <person name="Kwon K.K."/>
        </authorList>
    </citation>
    <scope>NUCLEOTIDE SEQUENCE</scope>
    <source>
        <strain evidence="9">SCR006</strain>
    </source>
</reference>
<name>A0A939HDT3_9CLOT</name>
<evidence type="ECO:0000256" key="6">
    <source>
        <dbReference type="ARBA" id="ARBA00023284"/>
    </source>
</evidence>
<keyword evidence="5" id="KW-0560">Oxidoreductase</keyword>
<feature type="domain" description="FAD/NAD(P)-binding" evidence="8">
    <location>
        <begin position="1"/>
        <end position="293"/>
    </location>
</feature>
<dbReference type="PRINTS" id="PR00411">
    <property type="entry name" value="PNDRDTASEI"/>
</dbReference>
<evidence type="ECO:0000256" key="4">
    <source>
        <dbReference type="ARBA" id="ARBA00022827"/>
    </source>
</evidence>
<accession>A0A939HDT3</accession>
<dbReference type="SUPFAM" id="SSF51905">
    <property type="entry name" value="FAD/NAD(P)-binding domain"/>
    <property type="match status" value="1"/>
</dbReference>
<dbReference type="InterPro" id="IPR016156">
    <property type="entry name" value="FAD/NAD-linked_Rdtase_dimer_sf"/>
</dbReference>
<gene>
    <name evidence="9" type="ORF">J3A84_11805</name>
</gene>
<dbReference type="Pfam" id="PF02852">
    <property type="entry name" value="Pyr_redox_dim"/>
    <property type="match status" value="1"/>
</dbReference>
<dbReference type="Proteomes" id="UP000664218">
    <property type="component" value="Unassembled WGS sequence"/>
</dbReference>
<dbReference type="InterPro" id="IPR004099">
    <property type="entry name" value="Pyr_nucl-diS_OxRdtase_dimer"/>
</dbReference>
<dbReference type="EMBL" id="JAFNJU010000009">
    <property type="protein sequence ID" value="MBO1265715.1"/>
    <property type="molecule type" value="Genomic_DNA"/>
</dbReference>
<feature type="domain" description="Pyridine nucleotide-disulphide oxidoreductase dimerisation" evidence="7">
    <location>
        <begin position="332"/>
        <end position="431"/>
    </location>
</feature>
<keyword evidence="4" id="KW-0274">FAD</keyword>
<dbReference type="InterPro" id="IPR050260">
    <property type="entry name" value="FAD-bd_OxRdtase"/>
</dbReference>